<feature type="transmembrane region" description="Helical" evidence="1">
    <location>
        <begin position="38"/>
        <end position="60"/>
    </location>
</feature>
<evidence type="ECO:0000313" key="2">
    <source>
        <dbReference type="EMBL" id="PVW14542.1"/>
    </source>
</evidence>
<gene>
    <name evidence="2" type="ORF">DDV96_08400</name>
</gene>
<evidence type="ECO:0000256" key="1">
    <source>
        <dbReference type="SAM" id="Phobius"/>
    </source>
</evidence>
<protein>
    <submittedName>
        <fullName evidence="2">Uncharacterized protein</fullName>
    </submittedName>
</protein>
<keyword evidence="1" id="KW-0812">Transmembrane</keyword>
<feature type="transmembrane region" description="Helical" evidence="1">
    <location>
        <begin position="6"/>
        <end position="26"/>
    </location>
</feature>
<name>A0A2U0I0B2_9FLAO</name>
<evidence type="ECO:0000313" key="3">
    <source>
        <dbReference type="Proteomes" id="UP000245962"/>
    </source>
</evidence>
<dbReference type="Proteomes" id="UP000245962">
    <property type="component" value="Unassembled WGS sequence"/>
</dbReference>
<accession>A0A2U0I0B2</accession>
<dbReference type="RefSeq" id="WP_116694316.1">
    <property type="nucleotide sequence ID" value="NZ_QEHR01000005.1"/>
</dbReference>
<sequence>MFTTGQWVFAILAAIAFIVIIIYSYRKDINRHKKHYKGTFWILLGFIVFILLLLAVKTYIKG</sequence>
<reference evidence="2 3" key="1">
    <citation type="submission" date="2018-04" db="EMBL/GenBank/DDBJ databases">
        <title>Marixanthomonas spongiae HN-E44 sp. nov., isolated from a marine sponge.</title>
        <authorList>
            <person name="Luo L."/>
            <person name="Zhuang L."/>
        </authorList>
    </citation>
    <scope>NUCLEOTIDE SEQUENCE [LARGE SCALE GENOMIC DNA]</scope>
    <source>
        <strain evidence="2 3">HN-E44</strain>
    </source>
</reference>
<dbReference type="EMBL" id="QEHR01000005">
    <property type="protein sequence ID" value="PVW14542.1"/>
    <property type="molecule type" value="Genomic_DNA"/>
</dbReference>
<organism evidence="2 3">
    <name type="scientific">Marixanthomonas spongiae</name>
    <dbReference type="NCBI Taxonomy" id="2174845"/>
    <lineage>
        <taxon>Bacteria</taxon>
        <taxon>Pseudomonadati</taxon>
        <taxon>Bacteroidota</taxon>
        <taxon>Flavobacteriia</taxon>
        <taxon>Flavobacteriales</taxon>
        <taxon>Flavobacteriaceae</taxon>
        <taxon>Marixanthomonas</taxon>
    </lineage>
</organism>
<comment type="caution">
    <text evidence="2">The sequence shown here is derived from an EMBL/GenBank/DDBJ whole genome shotgun (WGS) entry which is preliminary data.</text>
</comment>
<keyword evidence="3" id="KW-1185">Reference proteome</keyword>
<proteinExistence type="predicted"/>
<dbReference type="AlphaFoldDB" id="A0A2U0I0B2"/>
<keyword evidence="1" id="KW-0472">Membrane</keyword>
<keyword evidence="1" id="KW-1133">Transmembrane helix</keyword>